<feature type="transmembrane region" description="Helical" evidence="7">
    <location>
        <begin position="49"/>
        <end position="71"/>
    </location>
</feature>
<evidence type="ECO:0000256" key="2">
    <source>
        <dbReference type="ARBA" id="ARBA00010792"/>
    </source>
</evidence>
<evidence type="ECO:0000259" key="8">
    <source>
        <dbReference type="Pfam" id="PF09335"/>
    </source>
</evidence>
<feature type="transmembrane region" description="Helical" evidence="7">
    <location>
        <begin position="171"/>
        <end position="189"/>
    </location>
</feature>
<keyword evidence="4 7" id="KW-0812">Transmembrane</keyword>
<dbReference type="RefSeq" id="WP_379863010.1">
    <property type="nucleotide sequence ID" value="NZ_JBHTBW010000005.1"/>
</dbReference>
<keyword evidence="3" id="KW-1003">Cell membrane</keyword>
<dbReference type="Proteomes" id="UP001596500">
    <property type="component" value="Unassembled WGS sequence"/>
</dbReference>
<evidence type="ECO:0000256" key="5">
    <source>
        <dbReference type="ARBA" id="ARBA00022989"/>
    </source>
</evidence>
<evidence type="ECO:0000313" key="9">
    <source>
        <dbReference type="EMBL" id="MFC7439821.1"/>
    </source>
</evidence>
<dbReference type="Pfam" id="PF09335">
    <property type="entry name" value="VTT_dom"/>
    <property type="match status" value="1"/>
</dbReference>
<feature type="transmembrane region" description="Helical" evidence="7">
    <location>
        <begin position="20"/>
        <end position="43"/>
    </location>
</feature>
<dbReference type="PANTHER" id="PTHR42709:SF6">
    <property type="entry name" value="UNDECAPRENYL PHOSPHATE TRANSPORTER A"/>
    <property type="match status" value="1"/>
</dbReference>
<organism evidence="9 10">
    <name type="scientific">Laceyella putida</name>
    <dbReference type="NCBI Taxonomy" id="110101"/>
    <lineage>
        <taxon>Bacteria</taxon>
        <taxon>Bacillati</taxon>
        <taxon>Bacillota</taxon>
        <taxon>Bacilli</taxon>
        <taxon>Bacillales</taxon>
        <taxon>Thermoactinomycetaceae</taxon>
        <taxon>Laceyella</taxon>
    </lineage>
</organism>
<evidence type="ECO:0000256" key="4">
    <source>
        <dbReference type="ARBA" id="ARBA00022692"/>
    </source>
</evidence>
<evidence type="ECO:0000256" key="6">
    <source>
        <dbReference type="ARBA" id="ARBA00023136"/>
    </source>
</evidence>
<comment type="caution">
    <text evidence="9">The sequence shown here is derived from an EMBL/GenBank/DDBJ whole genome shotgun (WGS) entry which is preliminary data.</text>
</comment>
<keyword evidence="6 7" id="KW-0472">Membrane</keyword>
<evidence type="ECO:0000256" key="1">
    <source>
        <dbReference type="ARBA" id="ARBA00004651"/>
    </source>
</evidence>
<sequence>MEELIMNLIEAFKELSYFGVILALTFEFIPGEVVLPLVGYWVYQGDMNLWLAVLAGSVGGVTGPLTLYAIGRYGGRPVVLKFGKYFFVREKELDAADRFFAKYGASVAFLGRFIPVVRTAISFPCGIAKMNIWQFSIYTFFAMVPITFLYIYLGYKLGPKWEQVGTIAEKYLLPFAIVALAGLILYIWLKSSSERKRKIAG</sequence>
<keyword evidence="5 7" id="KW-1133">Transmembrane helix</keyword>
<accession>A0ABW2RFT2</accession>
<name>A0ABW2RFT2_9BACL</name>
<evidence type="ECO:0000256" key="3">
    <source>
        <dbReference type="ARBA" id="ARBA00022475"/>
    </source>
</evidence>
<dbReference type="EMBL" id="JBHTBW010000005">
    <property type="protein sequence ID" value="MFC7439821.1"/>
    <property type="molecule type" value="Genomic_DNA"/>
</dbReference>
<dbReference type="InterPro" id="IPR032816">
    <property type="entry name" value="VTT_dom"/>
</dbReference>
<keyword evidence="10" id="KW-1185">Reference proteome</keyword>
<dbReference type="InterPro" id="IPR051311">
    <property type="entry name" value="DedA_domain"/>
</dbReference>
<gene>
    <name evidence="9" type="ORF">ACFQNG_01400</name>
</gene>
<proteinExistence type="inferred from homology"/>
<feature type="domain" description="VTT" evidence="8">
    <location>
        <begin position="29"/>
        <end position="155"/>
    </location>
</feature>
<reference evidence="10" key="1">
    <citation type="journal article" date="2019" name="Int. J. Syst. Evol. Microbiol.">
        <title>The Global Catalogue of Microorganisms (GCM) 10K type strain sequencing project: providing services to taxonomists for standard genome sequencing and annotation.</title>
        <authorList>
            <consortium name="The Broad Institute Genomics Platform"/>
            <consortium name="The Broad Institute Genome Sequencing Center for Infectious Disease"/>
            <person name="Wu L."/>
            <person name="Ma J."/>
        </authorList>
    </citation>
    <scope>NUCLEOTIDE SEQUENCE [LARGE SCALE GENOMIC DNA]</scope>
    <source>
        <strain evidence="10">CGMCC 1.12942</strain>
    </source>
</reference>
<comment type="subcellular location">
    <subcellularLocation>
        <location evidence="1">Cell membrane</location>
        <topology evidence="1">Multi-pass membrane protein</topology>
    </subcellularLocation>
</comment>
<evidence type="ECO:0000256" key="7">
    <source>
        <dbReference type="SAM" id="Phobius"/>
    </source>
</evidence>
<feature type="transmembrane region" description="Helical" evidence="7">
    <location>
        <begin position="132"/>
        <end position="151"/>
    </location>
</feature>
<dbReference type="PANTHER" id="PTHR42709">
    <property type="entry name" value="ALKALINE PHOSPHATASE LIKE PROTEIN"/>
    <property type="match status" value="1"/>
</dbReference>
<comment type="similarity">
    <text evidence="2">Belongs to the DedA family.</text>
</comment>
<evidence type="ECO:0000313" key="10">
    <source>
        <dbReference type="Proteomes" id="UP001596500"/>
    </source>
</evidence>
<protein>
    <submittedName>
        <fullName evidence="9">DedA family protein</fullName>
    </submittedName>
</protein>